<dbReference type="InterPro" id="IPR002577">
    <property type="entry name" value="HTH_HxlR"/>
</dbReference>
<dbReference type="PANTHER" id="PTHR33204">
    <property type="entry name" value="TRANSCRIPTIONAL REGULATOR, MARR FAMILY"/>
    <property type="match status" value="1"/>
</dbReference>
<dbReference type="SUPFAM" id="SSF46785">
    <property type="entry name" value="Winged helix' DNA-binding domain"/>
    <property type="match status" value="1"/>
</dbReference>
<name>A0ABW6AKG9_9BACT</name>
<dbReference type="InterPro" id="IPR011991">
    <property type="entry name" value="ArsR-like_HTH"/>
</dbReference>
<dbReference type="Pfam" id="PF01638">
    <property type="entry name" value="HxlR"/>
    <property type="match status" value="1"/>
</dbReference>
<dbReference type="Gene3D" id="1.10.10.10">
    <property type="entry name" value="Winged helix-like DNA-binding domain superfamily/Winged helix DNA-binding domain"/>
    <property type="match status" value="1"/>
</dbReference>
<dbReference type="Proteomes" id="UP001597512">
    <property type="component" value="Unassembled WGS sequence"/>
</dbReference>
<reference evidence="6" key="1">
    <citation type="journal article" date="2019" name="Int. J. Syst. Evol. Microbiol.">
        <title>The Global Catalogue of Microorganisms (GCM) 10K type strain sequencing project: providing services to taxonomists for standard genome sequencing and annotation.</title>
        <authorList>
            <consortium name="The Broad Institute Genomics Platform"/>
            <consortium name="The Broad Institute Genome Sequencing Center for Infectious Disease"/>
            <person name="Wu L."/>
            <person name="Ma J."/>
        </authorList>
    </citation>
    <scope>NUCLEOTIDE SEQUENCE [LARGE SCALE GENOMIC DNA]</scope>
    <source>
        <strain evidence="6">KCTC 52490</strain>
    </source>
</reference>
<keyword evidence="6" id="KW-1185">Reference proteome</keyword>
<evidence type="ECO:0000259" key="4">
    <source>
        <dbReference type="PROSITE" id="PS51118"/>
    </source>
</evidence>
<sequence length="122" mass="13784">MKNLTSSECTGAHRAVRDTLDIVGGKWKLVILTTLIDKERRFKELAREIGISPRILSKELQDLEINKLVTRTVCDTRPITVEYSITEHGQTLEKVTTALRDWGLTHRKEIIGTQESLTPVTG</sequence>
<evidence type="ECO:0000256" key="1">
    <source>
        <dbReference type="ARBA" id="ARBA00023015"/>
    </source>
</evidence>
<protein>
    <submittedName>
        <fullName evidence="5">Winged helix-turn-helix transcriptional regulator</fullName>
    </submittedName>
</protein>
<organism evidence="5 6">
    <name type="scientific">Spirosoma flavum</name>
    <dbReference type="NCBI Taxonomy" id="2048557"/>
    <lineage>
        <taxon>Bacteria</taxon>
        <taxon>Pseudomonadati</taxon>
        <taxon>Bacteroidota</taxon>
        <taxon>Cytophagia</taxon>
        <taxon>Cytophagales</taxon>
        <taxon>Cytophagaceae</taxon>
        <taxon>Spirosoma</taxon>
    </lineage>
</organism>
<keyword evidence="3" id="KW-0804">Transcription</keyword>
<evidence type="ECO:0000256" key="2">
    <source>
        <dbReference type="ARBA" id="ARBA00023125"/>
    </source>
</evidence>
<evidence type="ECO:0000256" key="3">
    <source>
        <dbReference type="ARBA" id="ARBA00023163"/>
    </source>
</evidence>
<keyword evidence="2" id="KW-0238">DNA-binding</keyword>
<accession>A0ABW6AKG9</accession>
<gene>
    <name evidence="5" type="ORF">ACFS25_12745</name>
</gene>
<evidence type="ECO:0000313" key="6">
    <source>
        <dbReference type="Proteomes" id="UP001597512"/>
    </source>
</evidence>
<dbReference type="InterPro" id="IPR036390">
    <property type="entry name" value="WH_DNA-bd_sf"/>
</dbReference>
<evidence type="ECO:0000313" key="5">
    <source>
        <dbReference type="EMBL" id="MFD2934655.1"/>
    </source>
</evidence>
<proteinExistence type="predicted"/>
<feature type="domain" description="HTH hxlR-type" evidence="4">
    <location>
        <begin position="9"/>
        <end position="111"/>
    </location>
</feature>
<comment type="caution">
    <text evidence="5">The sequence shown here is derived from an EMBL/GenBank/DDBJ whole genome shotgun (WGS) entry which is preliminary data.</text>
</comment>
<dbReference type="EMBL" id="JBHUOM010000004">
    <property type="protein sequence ID" value="MFD2934655.1"/>
    <property type="molecule type" value="Genomic_DNA"/>
</dbReference>
<dbReference type="RefSeq" id="WP_381501072.1">
    <property type="nucleotide sequence ID" value="NZ_JBHUOM010000004.1"/>
</dbReference>
<dbReference type="InterPro" id="IPR036388">
    <property type="entry name" value="WH-like_DNA-bd_sf"/>
</dbReference>
<keyword evidence="1" id="KW-0805">Transcription regulation</keyword>
<dbReference type="PROSITE" id="PS51118">
    <property type="entry name" value="HTH_HXLR"/>
    <property type="match status" value="1"/>
</dbReference>
<dbReference type="CDD" id="cd00090">
    <property type="entry name" value="HTH_ARSR"/>
    <property type="match status" value="1"/>
</dbReference>